<dbReference type="AlphaFoldDB" id="A0A1T3VXU6"/>
<accession>A0A1T3VXU6</accession>
<comment type="caution">
    <text evidence="2">The sequence shown here is derived from an EMBL/GenBank/DDBJ whole genome shotgun (WGS) entry which is preliminary data.</text>
</comment>
<feature type="region of interest" description="Disordered" evidence="1">
    <location>
        <begin position="1"/>
        <end position="20"/>
    </location>
</feature>
<proteinExistence type="predicted"/>
<dbReference type="Proteomes" id="UP000191039">
    <property type="component" value="Unassembled WGS sequence"/>
</dbReference>
<reference evidence="2 3" key="1">
    <citation type="submission" date="2016-09" db="EMBL/GenBank/DDBJ databases">
        <title>genome sequences of unsequenced Mycobacteria.</title>
        <authorList>
            <person name="Greninger A.L."/>
            <person name="Jerome K.R."/>
            <person name="Mcnair B."/>
            <person name="Wallis C."/>
            <person name="Fang F."/>
        </authorList>
    </citation>
    <scope>NUCLEOTIDE SEQUENCE [LARGE SCALE GENOMIC DNA]</scope>
    <source>
        <strain evidence="2 3">BM1</strain>
    </source>
</reference>
<dbReference type="EMBL" id="MIJD01000390">
    <property type="protein sequence ID" value="OPE46978.1"/>
    <property type="molecule type" value="Genomic_DNA"/>
</dbReference>
<evidence type="ECO:0000313" key="3">
    <source>
        <dbReference type="Proteomes" id="UP000191039"/>
    </source>
</evidence>
<evidence type="ECO:0000256" key="1">
    <source>
        <dbReference type="SAM" id="MobiDB-lite"/>
    </source>
</evidence>
<feature type="non-terminal residue" evidence="2">
    <location>
        <position position="100"/>
    </location>
</feature>
<evidence type="ECO:0000313" key="2">
    <source>
        <dbReference type="EMBL" id="OPE46978.1"/>
    </source>
</evidence>
<organism evidence="2 3">
    <name type="scientific">Mycolicibacterium diernhoferi</name>
    <dbReference type="NCBI Taxonomy" id="1801"/>
    <lineage>
        <taxon>Bacteria</taxon>
        <taxon>Bacillati</taxon>
        <taxon>Actinomycetota</taxon>
        <taxon>Actinomycetes</taxon>
        <taxon>Mycobacteriales</taxon>
        <taxon>Mycobacteriaceae</taxon>
        <taxon>Mycolicibacterium</taxon>
    </lineage>
</organism>
<gene>
    <name evidence="2" type="ORF">BV510_25630</name>
</gene>
<name>A0A1T3VXU6_9MYCO</name>
<protein>
    <submittedName>
        <fullName evidence="2">Uncharacterized protein</fullName>
    </submittedName>
</protein>
<sequence length="100" mass="10182">MGTADPTGSEGHAHDAQAHSLSAIHELRALAGALRGAEAAAAAAEWGDDTALAEQARRARIELGHAVGADVGAAGASKQWLDRAAEHARGVRATRDLDPT</sequence>